<accession>A0ABX3G407</accession>
<dbReference type="EMBL" id="MQUR01000035">
    <property type="protein sequence ID" value="OLZ65502.1"/>
    <property type="molecule type" value="Genomic_DNA"/>
</dbReference>
<dbReference type="SUPFAM" id="SSF56349">
    <property type="entry name" value="DNA breaking-rejoining enzymes"/>
    <property type="match status" value="1"/>
</dbReference>
<proteinExistence type="predicted"/>
<evidence type="ECO:0000313" key="1">
    <source>
        <dbReference type="EMBL" id="OLZ65502.1"/>
    </source>
</evidence>
<reference evidence="1 2" key="1">
    <citation type="submission" date="2016-01" db="EMBL/GenBank/DDBJ databases">
        <title>Streptomyces amritsarensis strain MTCC 11845 genome sequencing and assembly.</title>
        <authorList>
            <person name="Sharma D."/>
            <person name="Nair G.R."/>
            <person name="Kaur G."/>
            <person name="Manhas R.K."/>
            <person name="Mayilraj S."/>
        </authorList>
    </citation>
    <scope>NUCLEOTIDE SEQUENCE [LARGE SCALE GENOMIC DNA]</scope>
    <source>
        <strain evidence="1 2">MTCC 11845</strain>
    </source>
</reference>
<evidence type="ECO:0008006" key="3">
    <source>
        <dbReference type="Google" id="ProtNLM"/>
    </source>
</evidence>
<sequence>MARLERWIEHKTAAIEDLEDRRLITAYARWDRIARIRRRARGNPISAYASDIAQAQIAKAVAFLTWLKEQGETLATCRQPLVDLWLTSENHQGPYDARPFVRWAVRGKFASGISIPARPRRIFHGPLDADERWATARRLLNDDSIETRDRVAGLMVLLYGQYPARTCRLTTAHVIHDENGVALRLNRTPLRLPPPLDGLVLRLVDIANDHQHAVMSNDLNAPWLFPTQRPGKPLGSKQLGRRLRKIGLPTEAGRCAALLDLCTQMPPAVLQRLLGISPAAAERWAAGAVRTAYAAEVARRS</sequence>
<keyword evidence="2" id="KW-1185">Reference proteome</keyword>
<gene>
    <name evidence="1" type="ORF">AVW11_16930</name>
</gene>
<dbReference type="Proteomes" id="UP000187151">
    <property type="component" value="Unassembled WGS sequence"/>
</dbReference>
<protein>
    <recommendedName>
        <fullName evidence="3">Integrase</fullName>
    </recommendedName>
</protein>
<evidence type="ECO:0000313" key="2">
    <source>
        <dbReference type="Proteomes" id="UP000187151"/>
    </source>
</evidence>
<name>A0ABX3G407_9ACTN</name>
<comment type="caution">
    <text evidence="1">The sequence shown here is derived from an EMBL/GenBank/DDBJ whole genome shotgun (WGS) entry which is preliminary data.</text>
</comment>
<dbReference type="InterPro" id="IPR011010">
    <property type="entry name" value="DNA_brk_join_enz"/>
</dbReference>
<organism evidence="1 2">
    <name type="scientific">Streptomyces amritsarensis</name>
    <dbReference type="NCBI Taxonomy" id="681158"/>
    <lineage>
        <taxon>Bacteria</taxon>
        <taxon>Bacillati</taxon>
        <taxon>Actinomycetota</taxon>
        <taxon>Actinomycetes</taxon>
        <taxon>Kitasatosporales</taxon>
        <taxon>Streptomycetaceae</taxon>
        <taxon>Streptomyces</taxon>
    </lineage>
</organism>